<dbReference type="InterPro" id="IPR031781">
    <property type="entry name" value="SF3A2_dom"/>
</dbReference>
<dbReference type="AlphaFoldDB" id="U3K7E8"/>
<dbReference type="GeneTree" id="ENSGT00720000108823"/>
<keyword evidence="8" id="KW-0508">mRNA splicing</keyword>
<dbReference type="GO" id="GO:0008270">
    <property type="term" value="F:zinc ion binding"/>
    <property type="evidence" value="ECO:0007669"/>
    <property type="project" value="UniProtKB-KW"/>
</dbReference>
<gene>
    <name evidence="12" type="primary">LOC101821882</name>
</gene>
<keyword evidence="13" id="KW-1185">Reference proteome</keyword>
<evidence type="ECO:0000256" key="1">
    <source>
        <dbReference type="ARBA" id="ARBA00004123"/>
    </source>
</evidence>
<dbReference type="PANTHER" id="PTHR23205:SF0">
    <property type="entry name" value="SPLICING FACTOR 3A SUBUNIT 2"/>
    <property type="match status" value="1"/>
</dbReference>
<feature type="domain" description="Matrin-type" evidence="11">
    <location>
        <begin position="51"/>
        <end position="81"/>
    </location>
</feature>
<dbReference type="InterPro" id="IPR036236">
    <property type="entry name" value="Znf_C2H2_sf"/>
</dbReference>
<keyword evidence="7" id="KW-0862">Zinc</keyword>
<comment type="subcellular location">
    <subcellularLocation>
        <location evidence="1">Nucleus</location>
    </subcellularLocation>
</comment>
<evidence type="ECO:0000256" key="8">
    <source>
        <dbReference type="ARBA" id="ARBA00023187"/>
    </source>
</evidence>
<evidence type="ECO:0000256" key="10">
    <source>
        <dbReference type="SAM" id="MobiDB-lite"/>
    </source>
</evidence>
<feature type="region of interest" description="Disordered" evidence="10">
    <location>
        <begin position="296"/>
        <end position="526"/>
    </location>
</feature>
<dbReference type="SMART" id="SM01050">
    <property type="entry name" value="CactinC_cactus"/>
    <property type="match status" value="1"/>
</dbReference>
<feature type="compositionally biased region" description="Low complexity" evidence="10">
    <location>
        <begin position="454"/>
        <end position="468"/>
    </location>
</feature>
<dbReference type="eggNOG" id="KOG0227">
    <property type="taxonomic scope" value="Eukaryota"/>
</dbReference>
<evidence type="ECO:0000313" key="13">
    <source>
        <dbReference type="Proteomes" id="UP000016665"/>
    </source>
</evidence>
<feature type="region of interest" description="Disordered" evidence="10">
    <location>
        <begin position="232"/>
        <end position="283"/>
    </location>
</feature>
<reference evidence="12 13" key="1">
    <citation type="journal article" date="2012" name="Nature">
        <title>The genomic landscape of species divergence in Ficedula flycatchers.</title>
        <authorList>
            <person name="Ellegren H."/>
            <person name="Smeds L."/>
            <person name="Burri R."/>
            <person name="Olason P.I."/>
            <person name="Backstrom N."/>
            <person name="Kawakami T."/>
            <person name="Kunstner A."/>
            <person name="Makinen H."/>
            <person name="Nadachowska-Brzyska K."/>
            <person name="Qvarnstrom A."/>
            <person name="Uebbing S."/>
            <person name="Wolf J.B."/>
        </authorList>
    </citation>
    <scope>NUCLEOTIDE SEQUENCE [LARGE SCALE GENOMIC DNA]</scope>
</reference>
<proteinExistence type="inferred from homology"/>
<keyword evidence="9" id="KW-0539">Nucleus</keyword>
<dbReference type="GO" id="GO:0003676">
    <property type="term" value="F:nucleic acid binding"/>
    <property type="evidence" value="ECO:0007669"/>
    <property type="project" value="InterPro"/>
</dbReference>
<dbReference type="STRING" id="59894.ENSFALP00000010952"/>
<evidence type="ECO:0000256" key="9">
    <source>
        <dbReference type="ARBA" id="ARBA00023242"/>
    </source>
</evidence>
<keyword evidence="5" id="KW-0747">Spliceosome</keyword>
<organism evidence="12 13">
    <name type="scientific">Ficedula albicollis</name>
    <name type="common">Collared flycatcher</name>
    <name type="synonym">Muscicapa albicollis</name>
    <dbReference type="NCBI Taxonomy" id="59894"/>
    <lineage>
        <taxon>Eukaryota</taxon>
        <taxon>Metazoa</taxon>
        <taxon>Chordata</taxon>
        <taxon>Craniata</taxon>
        <taxon>Vertebrata</taxon>
        <taxon>Euteleostomi</taxon>
        <taxon>Archelosauria</taxon>
        <taxon>Archosauria</taxon>
        <taxon>Dinosauria</taxon>
        <taxon>Saurischia</taxon>
        <taxon>Theropoda</taxon>
        <taxon>Coelurosauria</taxon>
        <taxon>Aves</taxon>
        <taxon>Neognathae</taxon>
        <taxon>Neoaves</taxon>
        <taxon>Telluraves</taxon>
        <taxon>Australaves</taxon>
        <taxon>Passeriformes</taxon>
        <taxon>Muscicapidae</taxon>
        <taxon>Ficedula</taxon>
    </lineage>
</organism>
<evidence type="ECO:0000313" key="12">
    <source>
        <dbReference type="Ensembl" id="ENSFALP00000010952.2"/>
    </source>
</evidence>
<dbReference type="Proteomes" id="UP000016665">
    <property type="component" value="Chromosome 21"/>
</dbReference>
<reference evidence="12" key="3">
    <citation type="submission" date="2025-09" db="UniProtKB">
        <authorList>
            <consortium name="Ensembl"/>
        </authorList>
    </citation>
    <scope>IDENTIFICATION</scope>
</reference>
<keyword evidence="3" id="KW-0507">mRNA processing</keyword>
<reference evidence="12" key="2">
    <citation type="submission" date="2025-08" db="UniProtKB">
        <authorList>
            <consortium name="Ensembl"/>
        </authorList>
    </citation>
    <scope>IDENTIFICATION</scope>
</reference>
<keyword evidence="4" id="KW-0479">Metal-binding</keyword>
<dbReference type="PANTHER" id="PTHR23205">
    <property type="entry name" value="SPLICING FACTOR 3A SUBUNIT 2"/>
    <property type="match status" value="1"/>
</dbReference>
<feature type="region of interest" description="Disordered" evidence="10">
    <location>
        <begin position="1"/>
        <end position="25"/>
    </location>
</feature>
<dbReference type="GO" id="GO:0000245">
    <property type="term" value="P:spliceosomal complex assembly"/>
    <property type="evidence" value="ECO:0007669"/>
    <property type="project" value="TreeGrafter"/>
</dbReference>
<dbReference type="Pfam" id="PF12874">
    <property type="entry name" value="zf-met"/>
    <property type="match status" value="1"/>
</dbReference>
<dbReference type="InterPro" id="IPR052092">
    <property type="entry name" value="SF3A2"/>
</dbReference>
<feature type="compositionally biased region" description="Low complexity" evidence="10">
    <location>
        <begin position="306"/>
        <end position="317"/>
    </location>
</feature>
<dbReference type="InterPro" id="IPR000690">
    <property type="entry name" value="Matrin/U1-C_Znf_C2H2"/>
</dbReference>
<evidence type="ECO:0000256" key="6">
    <source>
        <dbReference type="ARBA" id="ARBA00022771"/>
    </source>
</evidence>
<dbReference type="Gene3D" id="3.30.160.60">
    <property type="entry name" value="Classic Zinc Finger"/>
    <property type="match status" value="1"/>
</dbReference>
<evidence type="ECO:0000256" key="2">
    <source>
        <dbReference type="ARBA" id="ARBA00008995"/>
    </source>
</evidence>
<evidence type="ECO:0000259" key="11">
    <source>
        <dbReference type="PROSITE" id="PS50171"/>
    </source>
</evidence>
<dbReference type="InterPro" id="IPR013087">
    <property type="entry name" value="Znf_C2H2_type"/>
</dbReference>
<dbReference type="GO" id="GO:0071013">
    <property type="term" value="C:catalytic step 2 spliceosome"/>
    <property type="evidence" value="ECO:0007669"/>
    <property type="project" value="TreeGrafter"/>
</dbReference>
<comment type="similarity">
    <text evidence="2">Belongs to the SF3A2 family.</text>
</comment>
<protein>
    <recommendedName>
        <fullName evidence="11">Matrin-type domain-containing protein</fullName>
    </recommendedName>
</protein>
<evidence type="ECO:0000256" key="4">
    <source>
        <dbReference type="ARBA" id="ARBA00022723"/>
    </source>
</evidence>
<dbReference type="PROSITE" id="PS50171">
    <property type="entry name" value="ZF_MATRIN"/>
    <property type="match status" value="1"/>
</dbReference>
<feature type="compositionally biased region" description="Pro residues" evidence="10">
    <location>
        <begin position="265"/>
        <end position="279"/>
    </location>
</feature>
<dbReference type="SMART" id="SM00451">
    <property type="entry name" value="ZnF_U1"/>
    <property type="match status" value="1"/>
</dbReference>
<dbReference type="HOGENOM" id="CLU_050757_1_1_1"/>
<dbReference type="Gene3D" id="2.60.40.2690">
    <property type="match status" value="1"/>
</dbReference>
<dbReference type="InterPro" id="IPR003604">
    <property type="entry name" value="Matrin/U1-like-C_Znf_C2H2"/>
</dbReference>
<sequence>HGFPAPPGSKTGSGGLASASESNRERLRQLALETLGISKDPYFMKNHLGSYECKLCLTLHNNEGSYLAHTQGKKHQSNLARPAAKEAKEGPAQPAPEKDKVEVKRLVKIGRPGYKVTKQRDPETGHQSLLFQMDHPEAAESIVPQHRFTSGCEQRRERPARRWQYLLVAAEPYEPIAFKVPSREIDTAQGKLWADWNRETKQFFPQLHFKMEKPPAPPNFPPVPPPLVNRLAPQPPLPDSITRGTPSAPLPPMMRPPLSTEGPETIPPPLPPTEAPPGLHPVGFVLAHSERDPSCHPPVLLFAKNTPHPQHHTLNTTPPTPHPQHHTPNTTPPTPHPQHHTPNTTPPTPHPQHHTPNTTPPTPHPQHHTPNTTPPTPHPQHHTPNTTPPTPHPQHHTPNTTPPTPHPQHHTPNTTPPTPHPQHHTPNTTPPTPHPQHHTPNTDSSAVFPPAAPAPRAAGPAAAGMPRPISYAVFCLKKGGGGGGGGGGPAGTGTPGSASRPGCPARCPSGWTGRQGKPASLESPGQ</sequence>
<accession>U3K7E8</accession>
<dbReference type="Pfam" id="PF16835">
    <property type="entry name" value="SF3A2"/>
    <property type="match status" value="1"/>
</dbReference>
<dbReference type="PRINTS" id="PR01217">
    <property type="entry name" value="PRICHEXTENSN"/>
</dbReference>
<dbReference type="Ensembl" id="ENSFALT00000010997.2">
    <property type="protein sequence ID" value="ENSFALP00000010952.2"/>
    <property type="gene ID" value="ENSFALG00000010502.2"/>
</dbReference>
<dbReference type="GO" id="GO:0071004">
    <property type="term" value="C:U2-type prespliceosome"/>
    <property type="evidence" value="ECO:0007669"/>
    <property type="project" value="TreeGrafter"/>
</dbReference>
<feature type="compositionally biased region" description="Gly residues" evidence="10">
    <location>
        <begin position="478"/>
        <end position="494"/>
    </location>
</feature>
<dbReference type="SUPFAM" id="SSF57667">
    <property type="entry name" value="beta-beta-alpha zinc fingers"/>
    <property type="match status" value="1"/>
</dbReference>
<evidence type="ECO:0000256" key="3">
    <source>
        <dbReference type="ARBA" id="ARBA00022664"/>
    </source>
</evidence>
<keyword evidence="6" id="KW-0863">Zinc-finger</keyword>
<feature type="region of interest" description="Disordered" evidence="10">
    <location>
        <begin position="69"/>
        <end position="98"/>
    </location>
</feature>
<evidence type="ECO:0000256" key="5">
    <source>
        <dbReference type="ARBA" id="ARBA00022728"/>
    </source>
</evidence>
<dbReference type="GO" id="GO:0005686">
    <property type="term" value="C:U2 snRNP"/>
    <property type="evidence" value="ECO:0007669"/>
    <property type="project" value="TreeGrafter"/>
</dbReference>
<name>U3K7E8_FICAL</name>
<evidence type="ECO:0000256" key="7">
    <source>
        <dbReference type="ARBA" id="ARBA00022833"/>
    </source>
</evidence>